<evidence type="ECO:0000313" key="2">
    <source>
        <dbReference type="Proteomes" id="UP000287651"/>
    </source>
</evidence>
<dbReference type="EMBL" id="AMZH03003564">
    <property type="protein sequence ID" value="RRT71913.1"/>
    <property type="molecule type" value="Genomic_DNA"/>
</dbReference>
<sequence length="223" mass="25455">MPKFILSVPGGEVRPFHQFFGVFYLLVDAVEDQLLWEVAEPTVTYCQGALSLVLAGLVYHYPLKVVVDLCSRNEPEEERRVAEARVAELFSQLTQAHLQAEEAEQCLMEEARGSTTVTEDEGADSMAEAKEQVEKNQAPEWKRRVMASYKESEGFQYGFRHSNRAIYEFMYQIATGWFKVRYPELEIDEDPYVELPSDVKVPTPVEVPFDDRLTSLLALPPLV</sequence>
<proteinExistence type="predicted"/>
<dbReference type="AlphaFoldDB" id="A0A427A6T7"/>
<dbReference type="Proteomes" id="UP000287651">
    <property type="component" value="Unassembled WGS sequence"/>
</dbReference>
<organism evidence="1 2">
    <name type="scientific">Ensete ventricosum</name>
    <name type="common">Abyssinian banana</name>
    <name type="synonym">Musa ensete</name>
    <dbReference type="NCBI Taxonomy" id="4639"/>
    <lineage>
        <taxon>Eukaryota</taxon>
        <taxon>Viridiplantae</taxon>
        <taxon>Streptophyta</taxon>
        <taxon>Embryophyta</taxon>
        <taxon>Tracheophyta</taxon>
        <taxon>Spermatophyta</taxon>
        <taxon>Magnoliopsida</taxon>
        <taxon>Liliopsida</taxon>
        <taxon>Zingiberales</taxon>
        <taxon>Musaceae</taxon>
        <taxon>Ensete</taxon>
    </lineage>
</organism>
<evidence type="ECO:0000313" key="1">
    <source>
        <dbReference type="EMBL" id="RRT71913.1"/>
    </source>
</evidence>
<gene>
    <name evidence="1" type="ORF">B296_00006489</name>
</gene>
<comment type="caution">
    <text evidence="1">The sequence shown here is derived from an EMBL/GenBank/DDBJ whole genome shotgun (WGS) entry which is preliminary data.</text>
</comment>
<name>A0A427A6T7_ENSVE</name>
<protein>
    <submittedName>
        <fullName evidence="1">Uncharacterized protein</fullName>
    </submittedName>
</protein>
<accession>A0A427A6T7</accession>
<reference evidence="1 2" key="1">
    <citation type="journal article" date="2014" name="Agronomy (Basel)">
        <title>A Draft Genome Sequence for Ensete ventricosum, the Drought-Tolerant Tree Against Hunger.</title>
        <authorList>
            <person name="Harrison J."/>
            <person name="Moore K.A."/>
            <person name="Paszkiewicz K."/>
            <person name="Jones T."/>
            <person name="Grant M."/>
            <person name="Ambacheew D."/>
            <person name="Muzemil S."/>
            <person name="Studholme D.J."/>
        </authorList>
    </citation>
    <scope>NUCLEOTIDE SEQUENCE [LARGE SCALE GENOMIC DNA]</scope>
</reference>